<protein>
    <submittedName>
        <fullName evidence="1">Uncharacterized protein</fullName>
    </submittedName>
</protein>
<organism evidence="1 2">
    <name type="scientific">Pristionchus mayeri</name>
    <dbReference type="NCBI Taxonomy" id="1317129"/>
    <lineage>
        <taxon>Eukaryota</taxon>
        <taxon>Metazoa</taxon>
        <taxon>Ecdysozoa</taxon>
        <taxon>Nematoda</taxon>
        <taxon>Chromadorea</taxon>
        <taxon>Rhabditida</taxon>
        <taxon>Rhabditina</taxon>
        <taxon>Diplogasteromorpha</taxon>
        <taxon>Diplogasteroidea</taxon>
        <taxon>Neodiplogasteridae</taxon>
        <taxon>Pristionchus</taxon>
    </lineage>
</organism>
<evidence type="ECO:0000313" key="1">
    <source>
        <dbReference type="EMBL" id="GMR37703.1"/>
    </source>
</evidence>
<dbReference type="AlphaFoldDB" id="A0AAN4ZAS0"/>
<reference evidence="2" key="1">
    <citation type="submission" date="2022-10" db="EMBL/GenBank/DDBJ databases">
        <title>Genome assembly of Pristionchus species.</title>
        <authorList>
            <person name="Yoshida K."/>
            <person name="Sommer R.J."/>
        </authorList>
    </citation>
    <scope>NUCLEOTIDE SEQUENCE [LARGE SCALE GENOMIC DNA]</scope>
    <source>
        <strain evidence="2">RS5460</strain>
    </source>
</reference>
<evidence type="ECO:0000313" key="2">
    <source>
        <dbReference type="Proteomes" id="UP001328107"/>
    </source>
</evidence>
<accession>A0AAN4ZAS0</accession>
<feature type="non-terminal residue" evidence="1">
    <location>
        <position position="1"/>
    </location>
</feature>
<gene>
    <name evidence="1" type="ORF">PMAYCL1PPCAC_07898</name>
</gene>
<keyword evidence="2" id="KW-1185">Reference proteome</keyword>
<sequence length="193" mass="22312">EEEEEEEDSAGVTSSTMNMLIRIPFDALQVHAEHERWQGSNVLEMLRGSAKLMREMAIDIKGRLVRLASGVDYIRLEQKGTEISDGRFVGVRVEEWPSLAASMVSRGVPSLSLYTKDGSPFNERIARDFIVALRPVHIKSLWMTVPVNLDDFLEEDEWRKCTIYAHYSFMPFKNFLIKEKPDWINNFNPRLFS</sequence>
<dbReference type="EMBL" id="BTRK01000002">
    <property type="protein sequence ID" value="GMR37703.1"/>
    <property type="molecule type" value="Genomic_DNA"/>
</dbReference>
<dbReference type="Proteomes" id="UP001328107">
    <property type="component" value="Unassembled WGS sequence"/>
</dbReference>
<proteinExistence type="predicted"/>
<comment type="caution">
    <text evidence="1">The sequence shown here is derived from an EMBL/GenBank/DDBJ whole genome shotgun (WGS) entry which is preliminary data.</text>
</comment>
<name>A0AAN4ZAS0_9BILA</name>